<dbReference type="AlphaFoldDB" id="A0AB39VHQ6"/>
<dbReference type="PANTHER" id="PTHR10443">
    <property type="entry name" value="MICROSOMAL DIPEPTIDASE"/>
    <property type="match status" value="1"/>
</dbReference>
<dbReference type="EMBL" id="CP165644">
    <property type="protein sequence ID" value="XDU67240.1"/>
    <property type="molecule type" value="Genomic_DNA"/>
</dbReference>
<gene>
    <name evidence="1" type="ORF">AB8B22_02170</name>
</gene>
<protein>
    <submittedName>
        <fullName evidence="1">Dipeptidase</fullName>
    </submittedName>
</protein>
<dbReference type="GO" id="GO:0006508">
    <property type="term" value="P:proteolysis"/>
    <property type="evidence" value="ECO:0007669"/>
    <property type="project" value="InterPro"/>
</dbReference>
<name>A0AB39VHQ6_9FUSO</name>
<dbReference type="PROSITE" id="PS51365">
    <property type="entry name" value="RENAL_DIPEPTIDASE_2"/>
    <property type="match status" value="1"/>
</dbReference>
<sequence>MIFDMHADVWTDNFWEYQKGNFDVIRKKYEKKFLESGLFGGIFVIYIDFRKVENIEKYFLEDLCAMTRELYYSKDLIHVVKNSKDFEILEKEKSKKFRVVLGIEGLIGIGDNLNYIYLLHQLGIRHIGLTWNETNAFATGQSGDKNRGLTPLGIDAIKVINELGILLDLSHANDKTFWDVAKYSKKPFFASHSNSRTLCPSLRNLTDDQILCIGEHEGMVGMNSYHNFVSRDENKKNLDALIEHMEYVAEKIGLDKVGFGLDFDEYYTPSGESCEGLNGLENVTKLNNITLALKKRGYSQNEIDMVTYKNFIDFYKRVENK</sequence>
<proteinExistence type="predicted"/>
<reference evidence="1" key="1">
    <citation type="submission" date="2024-07" db="EMBL/GenBank/DDBJ databases">
        <authorList>
            <person name="Li X.-J."/>
            <person name="Wang X."/>
        </authorList>
    </citation>
    <scope>NUCLEOTIDE SEQUENCE</scope>
    <source>
        <strain evidence="1">HSP-334</strain>
    </source>
</reference>
<organism evidence="1">
    <name type="scientific">Leptotrichia rugosa</name>
    <dbReference type="NCBI Taxonomy" id="3239302"/>
    <lineage>
        <taxon>Bacteria</taxon>
        <taxon>Fusobacteriati</taxon>
        <taxon>Fusobacteriota</taxon>
        <taxon>Fusobacteriia</taxon>
        <taxon>Fusobacteriales</taxon>
        <taxon>Leptotrichiaceae</taxon>
        <taxon>Leptotrichia</taxon>
    </lineage>
</organism>
<dbReference type="KEGG" id="lrug:AB8B22_02170"/>
<dbReference type="RefSeq" id="WP_369711485.1">
    <property type="nucleotide sequence ID" value="NZ_CP165644.1"/>
</dbReference>
<accession>A0AB39VHQ6</accession>
<dbReference type="GO" id="GO:0070573">
    <property type="term" value="F:metallodipeptidase activity"/>
    <property type="evidence" value="ECO:0007669"/>
    <property type="project" value="InterPro"/>
</dbReference>
<dbReference type="PANTHER" id="PTHR10443:SF12">
    <property type="entry name" value="DIPEPTIDASE"/>
    <property type="match status" value="1"/>
</dbReference>
<evidence type="ECO:0000313" key="1">
    <source>
        <dbReference type="EMBL" id="XDU67240.1"/>
    </source>
</evidence>
<dbReference type="Pfam" id="PF01244">
    <property type="entry name" value="Peptidase_M19"/>
    <property type="match status" value="1"/>
</dbReference>
<dbReference type="InterPro" id="IPR032466">
    <property type="entry name" value="Metal_Hydrolase"/>
</dbReference>
<dbReference type="SUPFAM" id="SSF51556">
    <property type="entry name" value="Metallo-dependent hydrolases"/>
    <property type="match status" value="1"/>
</dbReference>
<dbReference type="InterPro" id="IPR008257">
    <property type="entry name" value="Pept_M19"/>
</dbReference>
<dbReference type="Gene3D" id="3.20.20.140">
    <property type="entry name" value="Metal-dependent hydrolases"/>
    <property type="match status" value="1"/>
</dbReference>